<dbReference type="Proteomes" id="UP001162972">
    <property type="component" value="Chromosome 11"/>
</dbReference>
<protein>
    <submittedName>
        <fullName evidence="1">Uncharacterized protein</fullName>
    </submittedName>
</protein>
<reference evidence="1 2" key="1">
    <citation type="journal article" date="2023" name="Int. J. Mol. Sci.">
        <title>De Novo Assembly and Annotation of 11 Diverse Shrub Willow (Salix) Genomes Reveals Novel Gene Organization in Sex-Linked Regions.</title>
        <authorList>
            <person name="Hyden B."/>
            <person name="Feng K."/>
            <person name="Yates T.B."/>
            <person name="Jawdy S."/>
            <person name="Cereghino C."/>
            <person name="Smart L.B."/>
            <person name="Muchero W."/>
        </authorList>
    </citation>
    <scope>NUCLEOTIDE SEQUENCE [LARGE SCALE GENOMIC DNA]</scope>
    <source>
        <tissue evidence="1">Shoot tip</tissue>
    </source>
</reference>
<organism evidence="1 2">
    <name type="scientific">Salix udensis</name>
    <dbReference type="NCBI Taxonomy" id="889485"/>
    <lineage>
        <taxon>Eukaryota</taxon>
        <taxon>Viridiplantae</taxon>
        <taxon>Streptophyta</taxon>
        <taxon>Embryophyta</taxon>
        <taxon>Tracheophyta</taxon>
        <taxon>Spermatophyta</taxon>
        <taxon>Magnoliopsida</taxon>
        <taxon>eudicotyledons</taxon>
        <taxon>Gunneridae</taxon>
        <taxon>Pentapetalae</taxon>
        <taxon>rosids</taxon>
        <taxon>fabids</taxon>
        <taxon>Malpighiales</taxon>
        <taxon>Salicaceae</taxon>
        <taxon>Saliceae</taxon>
        <taxon>Salix</taxon>
    </lineage>
</organism>
<keyword evidence="2" id="KW-1185">Reference proteome</keyword>
<gene>
    <name evidence="1" type="ORF">OIU84_002883</name>
</gene>
<comment type="caution">
    <text evidence="1">The sequence shown here is derived from an EMBL/GenBank/DDBJ whole genome shotgun (WGS) entry which is preliminary data.</text>
</comment>
<sequence length="89" mass="9074">MVFEAPAPAGDLARQSVLKQSSNIKPSAPMNSVGATADCEWQPVPKKLTSNRQPRSVLGVSADLVPGSVSVASKGKAVLTAGNDSVDKG</sequence>
<dbReference type="EMBL" id="JAPFFJ010000011">
    <property type="protein sequence ID" value="KAJ6417077.1"/>
    <property type="molecule type" value="Genomic_DNA"/>
</dbReference>
<feature type="non-terminal residue" evidence="1">
    <location>
        <position position="89"/>
    </location>
</feature>
<accession>A0AAD6K584</accession>
<evidence type="ECO:0000313" key="2">
    <source>
        <dbReference type="Proteomes" id="UP001162972"/>
    </source>
</evidence>
<proteinExistence type="predicted"/>
<dbReference type="AlphaFoldDB" id="A0AAD6K584"/>
<name>A0AAD6K584_9ROSI</name>
<evidence type="ECO:0000313" key="1">
    <source>
        <dbReference type="EMBL" id="KAJ6417077.1"/>
    </source>
</evidence>